<dbReference type="AlphaFoldDB" id="A0A0S4QMB3"/>
<evidence type="ECO:0000256" key="1">
    <source>
        <dbReference type="SAM" id="MobiDB-lite"/>
    </source>
</evidence>
<evidence type="ECO:0000313" key="3">
    <source>
        <dbReference type="Proteomes" id="UP000198802"/>
    </source>
</evidence>
<dbReference type="RefSeq" id="WP_091277445.1">
    <property type="nucleotide sequence ID" value="NZ_FAOZ01000008.1"/>
</dbReference>
<gene>
    <name evidence="2" type="ORF">Ga0074812_108271</name>
</gene>
<feature type="region of interest" description="Disordered" evidence="1">
    <location>
        <begin position="23"/>
        <end position="66"/>
    </location>
</feature>
<evidence type="ECO:0000313" key="2">
    <source>
        <dbReference type="EMBL" id="CUU56743.1"/>
    </source>
</evidence>
<organism evidence="2 3">
    <name type="scientific">Parafrankia irregularis</name>
    <dbReference type="NCBI Taxonomy" id="795642"/>
    <lineage>
        <taxon>Bacteria</taxon>
        <taxon>Bacillati</taxon>
        <taxon>Actinomycetota</taxon>
        <taxon>Actinomycetes</taxon>
        <taxon>Frankiales</taxon>
        <taxon>Frankiaceae</taxon>
        <taxon>Parafrankia</taxon>
    </lineage>
</organism>
<keyword evidence="3" id="KW-1185">Reference proteome</keyword>
<accession>A0A0S4QMB3</accession>
<protein>
    <submittedName>
        <fullName evidence="2">Uncharacterized protein</fullName>
    </submittedName>
</protein>
<dbReference type="Proteomes" id="UP000198802">
    <property type="component" value="Unassembled WGS sequence"/>
</dbReference>
<sequence length="100" mass="10857">MACLPRFAVLEATTVASPDLACTRTTRRTRTRKRNSRAVTGAAATTTTIPTQRTPDPAPTPGTDDARERWLTETLARAPDLPAPVRARIARILHDPPADD</sequence>
<name>A0A0S4QMB3_9ACTN</name>
<dbReference type="EMBL" id="FAOZ01000008">
    <property type="protein sequence ID" value="CUU56743.1"/>
    <property type="molecule type" value="Genomic_DNA"/>
</dbReference>
<reference evidence="3" key="1">
    <citation type="submission" date="2015-11" db="EMBL/GenBank/DDBJ databases">
        <authorList>
            <person name="Varghese N."/>
        </authorList>
    </citation>
    <scope>NUCLEOTIDE SEQUENCE [LARGE SCALE GENOMIC DNA]</scope>
    <source>
        <strain evidence="3">DSM 45899</strain>
    </source>
</reference>
<proteinExistence type="predicted"/>
<feature type="compositionally biased region" description="Low complexity" evidence="1">
    <location>
        <begin position="38"/>
        <end position="55"/>
    </location>
</feature>
<feature type="compositionally biased region" description="Basic residues" evidence="1">
    <location>
        <begin position="25"/>
        <end position="36"/>
    </location>
</feature>